<organism evidence="2 3">
    <name type="scientific">Lates calcarifer</name>
    <name type="common">Barramundi</name>
    <name type="synonym">Holocentrus calcarifer</name>
    <dbReference type="NCBI Taxonomy" id="8187"/>
    <lineage>
        <taxon>Eukaryota</taxon>
        <taxon>Metazoa</taxon>
        <taxon>Chordata</taxon>
        <taxon>Craniata</taxon>
        <taxon>Vertebrata</taxon>
        <taxon>Euteleostomi</taxon>
        <taxon>Actinopterygii</taxon>
        <taxon>Neopterygii</taxon>
        <taxon>Teleostei</taxon>
        <taxon>Neoteleostei</taxon>
        <taxon>Acanthomorphata</taxon>
        <taxon>Carangaria</taxon>
        <taxon>Carangaria incertae sedis</taxon>
        <taxon>Centropomidae</taxon>
        <taxon>Lates</taxon>
    </lineage>
</organism>
<keyword evidence="3" id="KW-1185">Reference proteome</keyword>
<dbReference type="Ensembl" id="ENSLCAT00010006830.1">
    <property type="protein sequence ID" value="ENSLCAP00010006665.1"/>
    <property type="gene ID" value="ENSLCAG00010003273.1"/>
</dbReference>
<proteinExistence type="predicted"/>
<dbReference type="AlphaFoldDB" id="A0A4W6BZX9"/>
<reference evidence="3" key="1">
    <citation type="submission" date="2015-09" db="EMBL/GenBank/DDBJ databases">
        <authorList>
            <person name="Sai Rama Sridatta P."/>
        </authorList>
    </citation>
    <scope>NUCLEOTIDE SEQUENCE [LARGE SCALE GENOMIC DNA]</scope>
</reference>
<protein>
    <recommendedName>
        <fullName evidence="1">GPCR family 3 nine cysteines domain-containing protein</fullName>
    </recommendedName>
</protein>
<evidence type="ECO:0000313" key="3">
    <source>
        <dbReference type="Proteomes" id="UP000314980"/>
    </source>
</evidence>
<dbReference type="Proteomes" id="UP000314980">
    <property type="component" value="Unassembled WGS sequence"/>
</dbReference>
<evidence type="ECO:0000313" key="2">
    <source>
        <dbReference type="Ensembl" id="ENSLCAP00010006665.1"/>
    </source>
</evidence>
<reference evidence="2" key="2">
    <citation type="submission" date="2025-08" db="UniProtKB">
        <authorList>
            <consortium name="Ensembl"/>
        </authorList>
    </citation>
    <scope>IDENTIFICATION</scope>
</reference>
<evidence type="ECO:0000259" key="1">
    <source>
        <dbReference type="Pfam" id="PF07562"/>
    </source>
</evidence>
<dbReference type="GeneTree" id="ENSGT00940000178628"/>
<dbReference type="InParanoid" id="A0A4W6BZX9"/>
<reference evidence="2" key="3">
    <citation type="submission" date="2025-09" db="UniProtKB">
        <authorList>
            <consortium name="Ensembl"/>
        </authorList>
    </citation>
    <scope>IDENTIFICATION</scope>
</reference>
<dbReference type="InterPro" id="IPR011500">
    <property type="entry name" value="GPCR_3_9-Cys_dom"/>
</dbReference>
<dbReference type="GO" id="GO:0005886">
    <property type="term" value="C:plasma membrane"/>
    <property type="evidence" value="ECO:0007669"/>
    <property type="project" value="TreeGrafter"/>
</dbReference>
<sequence>MMRLIDRFLLWGGGSGHKVSIFFLFNNTSLYYPEIQVCVPVSVCSNPCPPGTRKAVQKGRPVCCFDCLPCADGEINNETGTLDFTFEMTCKISCHSQ</sequence>
<dbReference type="Pfam" id="PF07562">
    <property type="entry name" value="NCD3G"/>
    <property type="match status" value="1"/>
</dbReference>
<accession>A0A4W6BZX9</accession>
<feature type="domain" description="GPCR family 3 nine cysteines" evidence="1">
    <location>
        <begin position="39"/>
        <end position="79"/>
    </location>
</feature>
<dbReference type="STRING" id="8187.ENSLCAP00010006665"/>
<dbReference type="PANTHER" id="PTHR24061">
    <property type="entry name" value="CALCIUM-SENSING RECEPTOR-RELATED"/>
    <property type="match status" value="1"/>
</dbReference>
<dbReference type="GO" id="GO:0004930">
    <property type="term" value="F:G protein-coupled receptor activity"/>
    <property type="evidence" value="ECO:0007669"/>
    <property type="project" value="InterPro"/>
</dbReference>
<dbReference type="InterPro" id="IPR038550">
    <property type="entry name" value="GPCR_3_9-Cys_sf"/>
</dbReference>
<name>A0A4W6BZX9_LATCA</name>
<dbReference type="Gene3D" id="2.10.50.30">
    <property type="entry name" value="GPCR, family 3, nine cysteines domain"/>
    <property type="match status" value="1"/>
</dbReference>
<dbReference type="InterPro" id="IPR000068">
    <property type="entry name" value="GPCR_3_Ca_sens_rcpt-rel"/>
</dbReference>
<dbReference type="PANTHER" id="PTHR24061:SF528">
    <property type="entry name" value="C-FAMILY ODORANT RECEPTOR OLFCD2-RELATED"/>
    <property type="match status" value="1"/>
</dbReference>
<dbReference type="PRINTS" id="PR01535">
    <property type="entry name" value="VOMERONASL2R"/>
</dbReference>
<dbReference type="InterPro" id="IPR004073">
    <property type="entry name" value="GPCR_3_vmron_rcpt_2"/>
</dbReference>